<organism evidence="5 6">
    <name type="scientific">Blautia faecicola</name>
    <dbReference type="NCBI Taxonomy" id="2509240"/>
    <lineage>
        <taxon>Bacteria</taxon>
        <taxon>Bacillati</taxon>
        <taxon>Bacillota</taxon>
        <taxon>Clostridia</taxon>
        <taxon>Lachnospirales</taxon>
        <taxon>Lachnospiraceae</taxon>
        <taxon>Blautia</taxon>
    </lineage>
</organism>
<dbReference type="Pfam" id="PF12833">
    <property type="entry name" value="HTH_18"/>
    <property type="match status" value="1"/>
</dbReference>
<dbReference type="PROSITE" id="PS01124">
    <property type="entry name" value="HTH_ARAC_FAMILY_2"/>
    <property type="match status" value="1"/>
</dbReference>
<dbReference type="Gene3D" id="1.10.10.60">
    <property type="entry name" value="Homeodomain-like"/>
    <property type="match status" value="2"/>
</dbReference>
<dbReference type="InterPro" id="IPR003313">
    <property type="entry name" value="AraC-bd"/>
</dbReference>
<evidence type="ECO:0000259" key="4">
    <source>
        <dbReference type="PROSITE" id="PS01124"/>
    </source>
</evidence>
<feature type="domain" description="HTH araC/xylS-type" evidence="4">
    <location>
        <begin position="196"/>
        <end position="294"/>
    </location>
</feature>
<sequence length="296" mass="34318">MISIKVNPHTVLNSDFSENVVYNLPDFPAYIKLGQLSTYPNFRTTSHWHDDFEFILLLDDELSYDVNGQHISLRAGEGIFISSQCFHYGYSDRYADCNFICILLSPHLLSVNEYFMRQFLDPLMQNTSFPYQKLIPAISWQNMILRDLLSLYEESTDKLKPFLILEKFSHILGLLSENMDSVSDVKTNTDDIQSLTLMIGFVQKNYQNKILLRDISAVGNCCKTKCTMLFQKYLGVPPVQYVTQYRLEKASTLLRSTGFSVTDIAYTCGFSNTSYFCELFHKYYHTTPKLYRNQIV</sequence>
<dbReference type="GO" id="GO:0003700">
    <property type="term" value="F:DNA-binding transcription factor activity"/>
    <property type="evidence" value="ECO:0007669"/>
    <property type="project" value="InterPro"/>
</dbReference>
<proteinExistence type="predicted"/>
<gene>
    <name evidence="5" type="ORF">ETP43_09365</name>
</gene>
<evidence type="ECO:0000256" key="2">
    <source>
        <dbReference type="ARBA" id="ARBA00023125"/>
    </source>
</evidence>
<dbReference type="SUPFAM" id="SSF46689">
    <property type="entry name" value="Homeodomain-like"/>
    <property type="match status" value="1"/>
</dbReference>
<dbReference type="SMART" id="SM00342">
    <property type="entry name" value="HTH_ARAC"/>
    <property type="match status" value="1"/>
</dbReference>
<dbReference type="OrthoDB" id="9778008at2"/>
<dbReference type="Pfam" id="PF02311">
    <property type="entry name" value="AraC_binding"/>
    <property type="match status" value="1"/>
</dbReference>
<dbReference type="SUPFAM" id="SSF51215">
    <property type="entry name" value="Regulatory protein AraC"/>
    <property type="match status" value="1"/>
</dbReference>
<dbReference type="CDD" id="cd02208">
    <property type="entry name" value="cupin_RmlC-like"/>
    <property type="match status" value="1"/>
</dbReference>
<keyword evidence="1" id="KW-0805">Transcription regulation</keyword>
<evidence type="ECO:0000256" key="3">
    <source>
        <dbReference type="ARBA" id="ARBA00023163"/>
    </source>
</evidence>
<dbReference type="PANTHER" id="PTHR43280">
    <property type="entry name" value="ARAC-FAMILY TRANSCRIPTIONAL REGULATOR"/>
    <property type="match status" value="1"/>
</dbReference>
<dbReference type="InterPro" id="IPR009057">
    <property type="entry name" value="Homeodomain-like_sf"/>
</dbReference>
<dbReference type="InterPro" id="IPR018060">
    <property type="entry name" value="HTH_AraC"/>
</dbReference>
<name>A0A4Q1RI81_9FIRM</name>
<keyword evidence="2" id="KW-0238">DNA-binding</keyword>
<dbReference type="AlphaFoldDB" id="A0A4Q1RI81"/>
<reference evidence="5 6" key="1">
    <citation type="submission" date="2019-01" db="EMBL/GenBank/DDBJ databases">
        <title>Blautia sp. nov. KGMB01111 isolated human feces.</title>
        <authorList>
            <person name="Park J.-E."/>
            <person name="Kim J.-S."/>
            <person name="Park S.-H."/>
        </authorList>
    </citation>
    <scope>NUCLEOTIDE SEQUENCE [LARGE SCALE GENOMIC DNA]</scope>
    <source>
        <strain evidence="5 6">KGMB01111</strain>
    </source>
</reference>
<dbReference type="InterPro" id="IPR037923">
    <property type="entry name" value="HTH-like"/>
</dbReference>
<protein>
    <submittedName>
        <fullName evidence="5">Helix-turn-helix domain-containing protein</fullName>
    </submittedName>
</protein>
<dbReference type="Proteomes" id="UP000290106">
    <property type="component" value="Unassembled WGS sequence"/>
</dbReference>
<accession>A0A4Q1RI81</accession>
<dbReference type="RefSeq" id="WP_129257873.1">
    <property type="nucleotide sequence ID" value="NZ_SDKC01000001.1"/>
</dbReference>
<evidence type="ECO:0000313" key="6">
    <source>
        <dbReference type="Proteomes" id="UP000290106"/>
    </source>
</evidence>
<dbReference type="PANTHER" id="PTHR43280:SF2">
    <property type="entry name" value="HTH-TYPE TRANSCRIPTIONAL REGULATOR EXSA"/>
    <property type="match status" value="1"/>
</dbReference>
<dbReference type="InterPro" id="IPR020449">
    <property type="entry name" value="Tscrpt_reg_AraC-type_HTH"/>
</dbReference>
<keyword evidence="6" id="KW-1185">Reference proteome</keyword>
<dbReference type="EMBL" id="SDKC01000001">
    <property type="protein sequence ID" value="RXS75404.1"/>
    <property type="molecule type" value="Genomic_DNA"/>
</dbReference>
<comment type="caution">
    <text evidence="5">The sequence shown here is derived from an EMBL/GenBank/DDBJ whole genome shotgun (WGS) entry which is preliminary data.</text>
</comment>
<keyword evidence="3" id="KW-0804">Transcription</keyword>
<dbReference type="Gene3D" id="2.60.120.10">
    <property type="entry name" value="Jelly Rolls"/>
    <property type="match status" value="1"/>
</dbReference>
<dbReference type="InterPro" id="IPR014710">
    <property type="entry name" value="RmlC-like_jellyroll"/>
</dbReference>
<evidence type="ECO:0000313" key="5">
    <source>
        <dbReference type="EMBL" id="RXS75404.1"/>
    </source>
</evidence>
<dbReference type="PRINTS" id="PR00032">
    <property type="entry name" value="HTHARAC"/>
</dbReference>
<dbReference type="GO" id="GO:0043565">
    <property type="term" value="F:sequence-specific DNA binding"/>
    <property type="evidence" value="ECO:0007669"/>
    <property type="project" value="InterPro"/>
</dbReference>
<evidence type="ECO:0000256" key="1">
    <source>
        <dbReference type="ARBA" id="ARBA00023015"/>
    </source>
</evidence>